<dbReference type="RefSeq" id="WP_071471620.1">
    <property type="nucleotide sequence ID" value="NZ_MDKE01000006.1"/>
</dbReference>
<name>A0A1J4QGW0_9GAMM</name>
<gene>
    <name evidence="1" type="ORF">BFR47_10215</name>
</gene>
<proteinExistence type="predicted"/>
<sequence length="229" mass="25627">MTTTAHYSIHHQLVALPHLTPGKRQRHIKGVLLMMHQGAGLLQLGRHYYPLATHEAAFLPADTLFAWHGFAHSRLSRVEFSPRLAQPSIAGRLTPSPLLAAIVARLADWTGEQDWQGAHGRLCRILHDELPQQTILPVDSQPPLHQLITANPASFALAPEQEPEFRRRFDCDADNIRRQCALLLVLRDLAKSPSLDALVQAYGFASVPQFEQYCRHWLGSPCHRSGKNG</sequence>
<evidence type="ECO:0000313" key="1">
    <source>
        <dbReference type="EMBL" id="OIN13525.1"/>
    </source>
</evidence>
<dbReference type="STRING" id="1414654.BFR47_10215"/>
<dbReference type="Proteomes" id="UP000243073">
    <property type="component" value="Unassembled WGS sequence"/>
</dbReference>
<evidence type="ECO:0000313" key="2">
    <source>
        <dbReference type="Proteomes" id="UP000243073"/>
    </source>
</evidence>
<evidence type="ECO:0008006" key="3">
    <source>
        <dbReference type="Google" id="ProtNLM"/>
    </source>
</evidence>
<dbReference type="EMBL" id="MDKE01000006">
    <property type="protein sequence ID" value="OIN13525.1"/>
    <property type="molecule type" value="Genomic_DNA"/>
</dbReference>
<comment type="caution">
    <text evidence="1">The sequence shown here is derived from an EMBL/GenBank/DDBJ whole genome shotgun (WGS) entry which is preliminary data.</text>
</comment>
<dbReference type="AlphaFoldDB" id="A0A1J4QGW0"/>
<keyword evidence="2" id="KW-1185">Reference proteome</keyword>
<protein>
    <recommendedName>
        <fullName evidence="3">HTH araC/xylS-type domain-containing protein</fullName>
    </recommendedName>
</protein>
<reference evidence="1 2" key="1">
    <citation type="submission" date="2016-07" db="EMBL/GenBank/DDBJ databases">
        <title>Draft Genome Sequence of Oceanisphaera psychrotolerans, isolated from coastal sediment samples.</title>
        <authorList>
            <person name="Zhuo S."/>
            <person name="Ruan Z."/>
        </authorList>
    </citation>
    <scope>NUCLEOTIDE SEQUENCE [LARGE SCALE GENOMIC DNA]</scope>
    <source>
        <strain evidence="1 2">LAM-WHM-ZC</strain>
    </source>
</reference>
<dbReference type="OrthoDB" id="5916374at2"/>
<organism evidence="1 2">
    <name type="scientific">Oceanisphaera psychrotolerans</name>
    <dbReference type="NCBI Taxonomy" id="1414654"/>
    <lineage>
        <taxon>Bacteria</taxon>
        <taxon>Pseudomonadati</taxon>
        <taxon>Pseudomonadota</taxon>
        <taxon>Gammaproteobacteria</taxon>
        <taxon>Aeromonadales</taxon>
        <taxon>Aeromonadaceae</taxon>
        <taxon>Oceanisphaera</taxon>
    </lineage>
</organism>
<accession>A0A1J4QGW0</accession>